<gene>
    <name evidence="3" type="ORF">FNJ47_44810</name>
</gene>
<dbReference type="EMBL" id="VKHP01000392">
    <property type="protein sequence ID" value="NEV02616.1"/>
    <property type="molecule type" value="Genomic_DNA"/>
</dbReference>
<evidence type="ECO:0000313" key="3">
    <source>
        <dbReference type="EMBL" id="NEV02616.1"/>
    </source>
</evidence>
<comment type="caution">
    <text evidence="3">The sequence shown here is derived from an EMBL/GenBank/DDBJ whole genome shotgun (WGS) entry which is preliminary data.</text>
</comment>
<evidence type="ECO:0000256" key="1">
    <source>
        <dbReference type="SAM" id="MobiDB-lite"/>
    </source>
</evidence>
<feature type="non-terminal residue" evidence="3">
    <location>
        <position position="1"/>
    </location>
</feature>
<sequence length="1681" mass="171197">AAPADTRGVTDLGGTLSFTGDSVLVDTAFALPSGKLTLNATHDVVLGGNAAIDLSGRGIAFFDVTKFSWGGDLVLNSTNGNIIQNAGSVIDVSAAYNAAGSIAAKAIDAAHGQVSLAGTLRGSSTGDFDSGQFTVAAQNFGDFAALNAKLNDAGFFGARSFDLRQGSLVIGDGVKARTVTIAVDQGSLTVNGRIDASGAKPGTIRLSARDDLRLTASAVLDAHGNVLQTDSYGAPIEANNTAHVELTTTHGTMTLAAGATIDMSSPDGVSRGKLELNAPRRGGAGGDGAGANDIAIDARGPLNIRGADSIAMNGFRTYDLPGGSVIDQAYLDGLHNDSTAFINAALQNGDLQNRLAGLAAYGLAFHLRPGVAITSSGDLSTKGDLDFSAYRYGPNADAAVRGSGEPGVLVVRAASDLKINGSITDGFAPPPASPDAVTVIASGTLSDAYTVTKGGVVLGKGSTIPSDGTINMELNLVGGSVQTSPNAANPLPVAITLAEDFTVLGPPNPARIVHGGRIITPDRIYNPGDTIPTRTVFPAGTVFEKGLYFTGRVFINSFISLVIEPVTLPAGTSLALFGDYTFTADTPLPKGTVLPAGMTNVNLIGPGDRQVWPTAPMLGAGTQSWSMRLVGGADLASADSRALQTVAALAGSGNVVLNDPYNVTINKPTTPGVSVVRTGTGDLEILAGGNYDQQTPFGVYTAGTAIRETGTAANADYNVDRGTVTDGTVLGSANAGYESTLGSQRMYYPERGGDFLLVAQGDVSGTLTKGTNQIGSWLWRQGGSEIGQRTAWGINFGSYTFDQIRDPSILSLGLSAFSGLGTLGGGNVTLQAGGTIGGAGRGVVVAVGDSGRVMADGSLVQTGGGTLSVKAGDIGIGGNQFVNLRGAMDVATGDFGSLVSNNLRNDNGADPRPINPLTSYSMITAAGGDFAPGDSVINIRARGDLAVGTILDPGRVGVTGVTAANNGSTSGLGASWFTLWTGQTAVNMFAAGGSLAPGSAAFGFQFLPSTVRAIAANGNIYNSMGGMLLPSDNGGAFEMLAEGSIFSTTNAIGASMAPVSALATPFQPAWAISINQPGGLVITGSNYWGNFAQVNDMMSGLGVYSYPTGGYPFAFGANTVKDNPAPSQGDPARIYVVNGDITGITYGQAISVSNTVGGLGVNNVYYQAAGPLRMLAGGDMVNTKGLILHNDPNDVSTIAAGGNIIYAGWPGLDSGVNGGWAIAGPGTFEITAARNIYQGSTATVESIGALAAGDKRPGANVVMQAGVGAGEVGVGQVDWTDFAKLYLDPNNLAGAGPLADQHGKVAKTYGDELYAWLTERFGYSGAKGDALGYFLALPGEQQRIFLRQVYYAELTAGGREYNEIGGPRAGSYLRGREAIAALFPNPSAYRGNITIFTAATGTPGKANYAIQSGFVHTDFGGDIQFLTPGGEVTIGTEGLVPGADAGLITQGAGNIQLYSQNSVLMGLSRIMTTFGGNIVIWSAEGDINAGRGAKTTVIYTPPKRAYDSYGNITISPVVPSSGAGIATLQPIPDVPRGTVDLIAPLGTVDAGEAGIRASSFVNIAALHIVNAANIQAQGGVIGVPQVQAPNMGALSEASNTAGAAAQQAAMPPPRTNEQPSVIIVEVLGYGGGDGGDEQKRRGNDKQSQYDPNSAFQLIGDGQLNAEQLKKLTPDERRQVVN</sequence>
<feature type="region of interest" description="Disordered" evidence="1">
    <location>
        <begin position="1597"/>
        <end position="1617"/>
    </location>
</feature>
<feature type="compositionally biased region" description="Polar residues" evidence="1">
    <location>
        <begin position="1645"/>
        <end position="1655"/>
    </location>
</feature>
<organism evidence="3 4">
    <name type="scientific">Bradyrhizobium uaiense</name>
    <dbReference type="NCBI Taxonomy" id="2594946"/>
    <lineage>
        <taxon>Bacteria</taxon>
        <taxon>Pseudomonadati</taxon>
        <taxon>Pseudomonadota</taxon>
        <taxon>Alphaproteobacteria</taxon>
        <taxon>Hyphomicrobiales</taxon>
        <taxon>Nitrobacteraceae</taxon>
        <taxon>Bradyrhizobium</taxon>
    </lineage>
</organism>
<feature type="domain" description="DUF3739" evidence="2">
    <location>
        <begin position="1475"/>
        <end position="1584"/>
    </location>
</feature>
<dbReference type="InterPro" id="IPR021026">
    <property type="entry name" value="Filamn_hemagglutn_DUF3739"/>
</dbReference>
<accession>A0A6P1BW07</accession>
<keyword evidence="4" id="KW-1185">Reference proteome</keyword>
<dbReference type="Proteomes" id="UP000468531">
    <property type="component" value="Unassembled WGS sequence"/>
</dbReference>
<dbReference type="Pfam" id="PF12545">
    <property type="entry name" value="DUF3739"/>
    <property type="match status" value="1"/>
</dbReference>
<feature type="region of interest" description="Disordered" evidence="1">
    <location>
        <begin position="1632"/>
        <end position="1660"/>
    </location>
</feature>
<evidence type="ECO:0000313" key="4">
    <source>
        <dbReference type="Proteomes" id="UP000468531"/>
    </source>
</evidence>
<reference evidence="3 4" key="1">
    <citation type="journal article" date="2020" name="Arch. Microbiol.">
        <title>Bradyrhizobium uaiense sp. nov., a new highly efficient cowpea symbiont.</title>
        <authorList>
            <person name="Cabral Michel D."/>
            <person name="Azarias Guimaraes A."/>
            <person name="Martins da Costa E."/>
            <person name="Soares de Carvalho T."/>
            <person name="Balsanelli E."/>
            <person name="Willems A."/>
            <person name="Maltempi de Souza E."/>
            <person name="de Souza Moreira F.M."/>
        </authorList>
    </citation>
    <scope>NUCLEOTIDE SEQUENCE [LARGE SCALE GENOMIC DNA]</scope>
    <source>
        <strain evidence="3 4">UFLA 03-164</strain>
    </source>
</reference>
<name>A0A6P1BW07_9BRAD</name>
<protein>
    <recommendedName>
        <fullName evidence="2">DUF3739 domain-containing protein</fullName>
    </recommendedName>
</protein>
<proteinExistence type="predicted"/>
<evidence type="ECO:0000259" key="2">
    <source>
        <dbReference type="Pfam" id="PF12545"/>
    </source>
</evidence>